<name>A0A7X2SXS9_ENTAG</name>
<evidence type="ECO:0000259" key="2">
    <source>
        <dbReference type="Pfam" id="PF13286"/>
    </source>
</evidence>
<dbReference type="Pfam" id="PF13286">
    <property type="entry name" value="HD_assoc"/>
    <property type="match status" value="1"/>
</dbReference>
<accession>A0A7X2SXS9</accession>
<evidence type="ECO:0000256" key="1">
    <source>
        <dbReference type="ARBA" id="ARBA00022801"/>
    </source>
</evidence>
<dbReference type="InterPro" id="IPR027432">
    <property type="entry name" value="dGTP_triphosphohydrolase_C"/>
</dbReference>
<evidence type="ECO:0000313" key="3">
    <source>
        <dbReference type="EMBL" id="MSE17581.1"/>
    </source>
</evidence>
<feature type="domain" description="Phosphohydrolase-associated" evidence="2">
    <location>
        <begin position="1"/>
        <end position="17"/>
    </location>
</feature>
<dbReference type="GO" id="GO:0016787">
    <property type="term" value="F:hydrolase activity"/>
    <property type="evidence" value="ECO:0007669"/>
    <property type="project" value="UniProtKB-KW"/>
</dbReference>
<dbReference type="InterPro" id="IPR026875">
    <property type="entry name" value="PHydrolase_assoc_dom"/>
</dbReference>
<comment type="caution">
    <text evidence="3">The sequence shown here is derived from an EMBL/GenBank/DDBJ whole genome shotgun (WGS) entry which is preliminary data.</text>
</comment>
<dbReference type="EMBL" id="WKLC01001250">
    <property type="protein sequence ID" value="MSE17581.1"/>
    <property type="molecule type" value="Genomic_DNA"/>
</dbReference>
<dbReference type="AlphaFoldDB" id="A0A7X2SXS9"/>
<proteinExistence type="predicted"/>
<gene>
    <name evidence="3" type="ORF">GKC49_21480</name>
</gene>
<dbReference type="Gene3D" id="1.10.3550.10">
    <property type="entry name" value="eoxyguanosinetriphosphate triphosphohydrolase domain-like"/>
    <property type="match status" value="1"/>
</dbReference>
<evidence type="ECO:0000313" key="4">
    <source>
        <dbReference type="Proteomes" id="UP000461948"/>
    </source>
</evidence>
<keyword evidence="1 3" id="KW-0378">Hydrolase</keyword>
<organism evidence="3 4">
    <name type="scientific">Enterobacter agglomerans</name>
    <name type="common">Erwinia herbicola</name>
    <name type="synonym">Pantoea agglomerans</name>
    <dbReference type="NCBI Taxonomy" id="549"/>
    <lineage>
        <taxon>Bacteria</taxon>
        <taxon>Pseudomonadati</taxon>
        <taxon>Pseudomonadota</taxon>
        <taxon>Gammaproteobacteria</taxon>
        <taxon>Enterobacterales</taxon>
        <taxon>Erwiniaceae</taxon>
        <taxon>Pantoea</taxon>
        <taxon>Pantoea agglomerans group</taxon>
    </lineage>
</organism>
<reference evidence="3 4" key="1">
    <citation type="submission" date="2019-11" db="EMBL/GenBank/DDBJ databases">
        <title>Draft Genome Sequence of Plant Growth-Promoting Rhizosphere-Associated Bacteria.</title>
        <authorList>
            <person name="Vasilyev I.Y."/>
            <person name="Radchenko V."/>
            <person name="Ilnitskaya E.V."/>
        </authorList>
    </citation>
    <scope>NUCLEOTIDE SEQUENCE [LARGE SCALE GENOMIC DNA]</scope>
    <source>
        <strain evidence="3 4">VRA_MhP_f</strain>
    </source>
</reference>
<sequence length="22" mass="2698">DYISGMTDLYAWDEYRRLMAVE</sequence>
<feature type="non-terminal residue" evidence="3">
    <location>
        <position position="1"/>
    </location>
</feature>
<dbReference type="Proteomes" id="UP000461948">
    <property type="component" value="Unassembled WGS sequence"/>
</dbReference>
<protein>
    <submittedName>
        <fullName evidence="3">Deoxyguanosinetriphosphate triphosphohydrolase</fullName>
    </submittedName>
</protein>